<dbReference type="FunCoup" id="P90915">
    <property type="interactions" value="1395"/>
</dbReference>
<dbReference type="STRING" id="6239.K07A1.10.2"/>
<dbReference type="Reactome" id="R-CEL-9937383">
    <property type="pathway name" value="Mitochondrial ribosome-associated quality control"/>
</dbReference>
<dbReference type="OrthoDB" id="1378at2759"/>
<dbReference type="OMA" id="EPHSWIH"/>
<dbReference type="CTD" id="187083"/>
<comment type="function">
    <text evidence="13">Acts as a negative regulator of G1 to S cell cycle phase progression by inhibiting cyclin-dependent kinases. Inhibitory effects are additive with GADD45 proteins but also occur in the absence of GADD45 proteins. Acts as a repressor of the orphan nuclear receptor NR4A1 by inhibiting AB domain-mediated transcriptional activity. May be involved in the hormone-mediated regulation of NR4A1 transcriptional activity. May play a role in mitochondrial protein synthesis.</text>
</comment>
<dbReference type="PaxDb" id="6239-K07A1.10"/>
<dbReference type="KEGG" id="cel:CELE_K07A1.10"/>
<dbReference type="InterPro" id="IPR043035">
    <property type="entry name" value="Ribosomal_mL64_sf"/>
</dbReference>
<dbReference type="RefSeq" id="NP_492550.3">
    <property type="nucleotide sequence ID" value="NM_060149.3"/>
</dbReference>
<dbReference type="Gene3D" id="6.10.280.120">
    <property type="entry name" value="Growth arrest and DNA-damage-inducible proteins-interacting protein 1"/>
    <property type="match status" value="1"/>
</dbReference>
<accession>P90915</accession>
<dbReference type="HOGENOM" id="CLU_1361540_0_0_1"/>
<dbReference type="Bgee" id="WBGene00010616">
    <property type="expression patterns" value="Expressed in pharyngeal muscle cell (C elegans) and 4 other cell types or tissues"/>
</dbReference>
<protein>
    <recommendedName>
        <fullName evidence="11">Large ribosomal subunit protein mL64</fullName>
    </recommendedName>
    <alternativeName>
        <fullName evidence="10">39S ribosomal protein L59, mitochondrial</fullName>
    </alternativeName>
    <alternativeName>
        <fullName evidence="12">Growth arrest and DNA damage-inducible proteins-interacting protein 1</fullName>
    </alternativeName>
</protein>
<evidence type="ECO:0000256" key="1">
    <source>
        <dbReference type="ARBA" id="ARBA00004123"/>
    </source>
</evidence>
<evidence type="ECO:0000256" key="10">
    <source>
        <dbReference type="ARBA" id="ARBA00030700"/>
    </source>
</evidence>
<comment type="subcellular location">
    <subcellularLocation>
        <location evidence="2">Mitochondrion</location>
    </subcellularLocation>
    <subcellularLocation>
        <location evidence="1">Nucleus</location>
    </subcellularLocation>
</comment>
<evidence type="ECO:0000256" key="6">
    <source>
        <dbReference type="ARBA" id="ARBA00023128"/>
    </source>
</evidence>
<evidence type="ECO:0007829" key="18">
    <source>
        <dbReference type="PeptideAtlas" id="P90915"/>
    </source>
</evidence>
<dbReference type="Reactome" id="R-CEL-5419276">
    <property type="pathway name" value="Mitochondrial translation termination"/>
</dbReference>
<feature type="coiled-coil region" evidence="14">
    <location>
        <begin position="85"/>
        <end position="148"/>
    </location>
</feature>
<dbReference type="GeneID" id="187083"/>
<dbReference type="GO" id="GO:0005739">
    <property type="term" value="C:mitochondrion"/>
    <property type="evidence" value="ECO:0000318"/>
    <property type="project" value="GO_Central"/>
</dbReference>
<evidence type="ECO:0000256" key="11">
    <source>
        <dbReference type="ARBA" id="ARBA00035184"/>
    </source>
</evidence>
<name>P90915_CAEEL</name>
<keyword evidence="6" id="KW-0496">Mitochondrion</keyword>
<dbReference type="GO" id="GO:0005840">
    <property type="term" value="C:ribosome"/>
    <property type="evidence" value="ECO:0007669"/>
    <property type="project" value="UniProtKB-KW"/>
</dbReference>
<dbReference type="AGR" id="WB:WBGene00010616"/>
<dbReference type="Pfam" id="PF10147">
    <property type="entry name" value="CR6_interact"/>
    <property type="match status" value="1"/>
</dbReference>
<evidence type="ECO:0000256" key="2">
    <source>
        <dbReference type="ARBA" id="ARBA00004173"/>
    </source>
</evidence>
<dbReference type="Proteomes" id="UP000001940">
    <property type="component" value="Chromosome I"/>
</dbReference>
<dbReference type="eggNOG" id="KOG4848">
    <property type="taxonomic scope" value="Eukaryota"/>
</dbReference>
<evidence type="ECO:0000313" key="16">
    <source>
        <dbReference type="Proteomes" id="UP000001940"/>
    </source>
</evidence>
<evidence type="ECO:0000256" key="5">
    <source>
        <dbReference type="ARBA" id="ARBA00023054"/>
    </source>
</evidence>
<dbReference type="PANTHER" id="PTHR31761">
    <property type="entry name" value="GROWTH ARREST AND DNA DAMAGE-INDUCIBLE PROTEINS-INTERACTING PROTEIN 1 GADD45GIP1"/>
    <property type="match status" value="1"/>
</dbReference>
<evidence type="ECO:0000313" key="17">
    <source>
        <dbReference type="WormBase" id="K07A1.10"/>
    </source>
</evidence>
<evidence type="ECO:0000256" key="8">
    <source>
        <dbReference type="ARBA" id="ARBA00023274"/>
    </source>
</evidence>
<comment type="similarity">
    <text evidence="3">Belongs to the mitochondrion-specific ribosomal protein mL64 family.</text>
</comment>
<dbReference type="EMBL" id="BX284601">
    <property type="protein sequence ID" value="CAB03171.3"/>
    <property type="molecule type" value="Genomic_DNA"/>
</dbReference>
<evidence type="ECO:0000313" key="15">
    <source>
        <dbReference type="EMBL" id="CAB03171.3"/>
    </source>
</evidence>
<keyword evidence="16" id="KW-1185">Reference proteome</keyword>
<evidence type="ECO:0000256" key="12">
    <source>
        <dbReference type="ARBA" id="ARBA00035485"/>
    </source>
</evidence>
<keyword evidence="5 14" id="KW-0175">Coiled coil</keyword>
<dbReference type="GO" id="GO:1990904">
    <property type="term" value="C:ribonucleoprotein complex"/>
    <property type="evidence" value="ECO:0007669"/>
    <property type="project" value="UniProtKB-KW"/>
</dbReference>
<dbReference type="InterPro" id="IPR018472">
    <property type="entry name" value="Ribosomal_mL64"/>
</dbReference>
<dbReference type="InParanoid" id="P90915"/>
<reference evidence="15 16" key="1">
    <citation type="journal article" date="1998" name="Science">
        <title>Genome sequence of the nematode C. elegans: a platform for investigating biology.</title>
        <authorList>
            <consortium name="The C. elegans sequencing consortium"/>
            <person name="Sulson J.E."/>
            <person name="Waterston R."/>
        </authorList>
    </citation>
    <scope>NUCLEOTIDE SEQUENCE [LARGE SCALE GENOMIC DNA]</scope>
    <source>
        <strain evidence="15 16">Bristol N2</strain>
    </source>
</reference>
<gene>
    <name evidence="15" type="ORF">CELE_K07A1.10</name>
    <name evidence="15 17" type="ORF">K07A1.10</name>
</gene>
<evidence type="ECO:0000256" key="14">
    <source>
        <dbReference type="SAM" id="Coils"/>
    </source>
</evidence>
<proteinExistence type="evidence at protein level"/>
<keyword evidence="18" id="KW-1267">Proteomics identification</keyword>
<evidence type="ECO:0000256" key="4">
    <source>
        <dbReference type="ARBA" id="ARBA00022980"/>
    </source>
</evidence>
<dbReference type="AlphaFoldDB" id="P90915"/>
<sequence>MLRNWRLLVRSFATNSSEEIAPKVDVSFLRPRHRIIAAGGMPPVQFDSERERASRRERFGKYGLKSGVPVEELFPTAEEIEEEEAIGLFREFNNAKKEYKELQKKKRESELARIAELEKNLKKYPATLAKYEASLVKQEQEKDEKEVALEKRIRDIQEYFGYWMDPKDPRFEVMLQQKEAEEKKAVKMAKRDEIQKKRFAENVQG</sequence>
<dbReference type="WormBase" id="K07A1.10">
    <property type="protein sequence ID" value="CE42731"/>
    <property type="gene ID" value="WBGene00010616"/>
</dbReference>
<keyword evidence="9" id="KW-0131">Cell cycle</keyword>
<dbReference type="GO" id="GO:0005634">
    <property type="term" value="C:nucleus"/>
    <property type="evidence" value="ECO:0007669"/>
    <property type="project" value="UniProtKB-SubCell"/>
</dbReference>
<dbReference type="UCSC" id="K07A1.10">
    <property type="organism name" value="c. elegans"/>
</dbReference>
<dbReference type="Reactome" id="R-CEL-5389840">
    <property type="pathway name" value="Mitochondrial translation elongation"/>
</dbReference>
<keyword evidence="7" id="KW-0539">Nucleus</keyword>
<evidence type="ECO:0000256" key="9">
    <source>
        <dbReference type="ARBA" id="ARBA00023306"/>
    </source>
</evidence>
<keyword evidence="8" id="KW-0687">Ribonucleoprotein</keyword>
<dbReference type="PANTHER" id="PTHR31761:SF1">
    <property type="entry name" value="LARGE RIBOSOMAL SUBUNIT PROTEIN ML64"/>
    <property type="match status" value="1"/>
</dbReference>
<organism evidence="15 16">
    <name type="scientific">Caenorhabditis elegans</name>
    <dbReference type="NCBI Taxonomy" id="6239"/>
    <lineage>
        <taxon>Eukaryota</taxon>
        <taxon>Metazoa</taxon>
        <taxon>Ecdysozoa</taxon>
        <taxon>Nematoda</taxon>
        <taxon>Chromadorea</taxon>
        <taxon>Rhabditida</taxon>
        <taxon>Rhabditina</taxon>
        <taxon>Rhabditomorpha</taxon>
        <taxon>Rhabditoidea</taxon>
        <taxon>Rhabditidae</taxon>
        <taxon>Peloderinae</taxon>
        <taxon>Caenorhabditis</taxon>
    </lineage>
</organism>
<keyword evidence="4" id="KW-0689">Ribosomal protein</keyword>
<evidence type="ECO:0000256" key="7">
    <source>
        <dbReference type="ARBA" id="ARBA00023242"/>
    </source>
</evidence>
<evidence type="ECO:0000256" key="3">
    <source>
        <dbReference type="ARBA" id="ARBA00005421"/>
    </source>
</evidence>
<dbReference type="PeptideAtlas" id="P90915"/>
<dbReference type="SMR" id="P90915"/>
<evidence type="ECO:0000256" key="13">
    <source>
        <dbReference type="ARBA" id="ARBA00060144"/>
    </source>
</evidence>